<name>Q8RIC3_FUSNN</name>
<reference evidence="1" key="1">
    <citation type="journal article" date="2002" name="J. Bacteriol.">
        <title>Genome sequence and analysis of the oral bacterium Fusobacterium nucleatum strain ATCC 25586.</title>
        <authorList>
            <person name="Kapatral V."/>
            <person name="Anderson I."/>
            <person name="Ivanova N."/>
            <person name="Reznik G."/>
            <person name="Los T."/>
            <person name="Lykidis A."/>
            <person name="Bhattacharyya A."/>
            <person name="Bartman A."/>
            <person name="Gardner W."/>
            <person name="Grechkin G."/>
            <person name="Zhu L."/>
            <person name="Vasieva O."/>
            <person name="Chu L."/>
            <person name="Kogan Y."/>
            <person name="Chaga O."/>
            <person name="Goltsman E."/>
            <person name="Bernal A."/>
            <person name="Larsen N."/>
            <person name="D'Souza M."/>
            <person name="Walunas T."/>
            <person name="Pusch G."/>
            <person name="Haselkorn R."/>
            <person name="Fonstein M."/>
            <person name="Kyrpides N."/>
            <person name="Overbeek R."/>
        </authorList>
    </citation>
    <scope>NUCLEOTIDE SEQUENCE [LARGE SCALE GENOMIC DNA]</scope>
    <source>
        <strain evidence="1">ATCC 25586</strain>
    </source>
</reference>
<dbReference type="KEGG" id="fnu:FN1678"/>
<dbReference type="EMBL" id="AE009951">
    <property type="protein sequence ID" value="AAL93793.1"/>
    <property type="molecule type" value="Genomic_DNA"/>
</dbReference>
<accession>Q8RIC3</accession>
<dbReference type="InParanoid" id="Q8RIC3"/>
<organism evidence="1">
    <name type="scientific">Fusobacterium nucleatum subsp. nucleatum (strain ATCC 25586 / DSM 15643 / BCRC 10681 / CIP 101130 / JCM 8532 / KCTC 2640 / LMG 13131 / VPI 4355)</name>
    <dbReference type="NCBI Taxonomy" id="190304"/>
    <lineage>
        <taxon>Bacteria</taxon>
        <taxon>Fusobacteriati</taxon>
        <taxon>Fusobacteriota</taxon>
        <taxon>Fusobacteriia</taxon>
        <taxon>Fusobacteriales</taxon>
        <taxon>Fusobacteriaceae</taxon>
        <taxon>Fusobacterium</taxon>
    </lineage>
</organism>
<dbReference type="AlphaFoldDB" id="Q8RIC3"/>
<protein>
    <submittedName>
        <fullName evidence="1">Uncharacterized protein</fullName>
    </submittedName>
</protein>
<evidence type="ECO:0000313" key="1">
    <source>
        <dbReference type="EMBL" id="AAL93793.1"/>
    </source>
</evidence>
<dbReference type="EnsemblBacteria" id="AAL93793">
    <property type="protein sequence ID" value="AAL93793"/>
    <property type="gene ID" value="FN1678"/>
</dbReference>
<dbReference type="PaxDb" id="190304-FN1678"/>
<gene>
    <name evidence="1" type="ordered locus">FN1678</name>
</gene>
<dbReference type="HOGENOM" id="CLU_2972901_0_0_0"/>
<sequence length="58" mass="7212">MVYFTIKKRIFKFLILKNSLNYVNCKSKLFYQHYLTNNQKKKVLIFEYLNLDILKILY</sequence>
<proteinExistence type="predicted"/>